<keyword evidence="3 5" id="KW-1133">Transmembrane helix</keyword>
<evidence type="ECO:0000313" key="7">
    <source>
        <dbReference type="EMBL" id="GGA93045.1"/>
    </source>
</evidence>
<feature type="transmembrane region" description="Helical" evidence="5">
    <location>
        <begin position="324"/>
        <end position="343"/>
    </location>
</feature>
<proteinExistence type="predicted"/>
<comment type="caution">
    <text evidence="7">The sequence shown here is derived from an EMBL/GenBank/DDBJ whole genome shotgun (WGS) entry which is preliminary data.</text>
</comment>
<gene>
    <name evidence="7" type="ORF">GCM10010979_04510</name>
</gene>
<evidence type="ECO:0000256" key="2">
    <source>
        <dbReference type="ARBA" id="ARBA00022692"/>
    </source>
</evidence>
<dbReference type="InterPro" id="IPR049453">
    <property type="entry name" value="Memb_transporter_dom"/>
</dbReference>
<dbReference type="Pfam" id="PF13515">
    <property type="entry name" value="FUSC_2"/>
    <property type="match status" value="1"/>
</dbReference>
<evidence type="ECO:0000256" key="3">
    <source>
        <dbReference type="ARBA" id="ARBA00022989"/>
    </source>
</evidence>
<feature type="transmembrane region" description="Helical" evidence="5">
    <location>
        <begin position="20"/>
        <end position="39"/>
    </location>
</feature>
<keyword evidence="2 5" id="KW-0812">Transmembrane</keyword>
<feature type="transmembrane region" description="Helical" evidence="5">
    <location>
        <begin position="73"/>
        <end position="90"/>
    </location>
</feature>
<dbReference type="EMBL" id="BMGB01000001">
    <property type="protein sequence ID" value="GGA93045.1"/>
    <property type="molecule type" value="Genomic_DNA"/>
</dbReference>
<dbReference type="AlphaFoldDB" id="A0A916WFH9"/>
<comment type="subcellular location">
    <subcellularLocation>
        <location evidence="1">Membrane</location>
        <topology evidence="1">Multi-pass membrane protein</topology>
    </subcellularLocation>
</comment>
<dbReference type="Proteomes" id="UP000606922">
    <property type="component" value="Unassembled WGS sequence"/>
</dbReference>
<evidence type="ECO:0000256" key="5">
    <source>
        <dbReference type="SAM" id="Phobius"/>
    </source>
</evidence>
<feature type="transmembrane region" description="Helical" evidence="5">
    <location>
        <begin position="196"/>
        <end position="214"/>
    </location>
</feature>
<keyword evidence="8" id="KW-1185">Reference proteome</keyword>
<evidence type="ECO:0000256" key="4">
    <source>
        <dbReference type="ARBA" id="ARBA00023136"/>
    </source>
</evidence>
<feature type="transmembrane region" description="Helical" evidence="5">
    <location>
        <begin position="293"/>
        <end position="312"/>
    </location>
</feature>
<reference evidence="7" key="1">
    <citation type="journal article" date="2014" name="Int. J. Syst. Evol. Microbiol.">
        <title>Complete genome sequence of Corynebacterium casei LMG S-19264T (=DSM 44701T), isolated from a smear-ripened cheese.</title>
        <authorList>
            <consortium name="US DOE Joint Genome Institute (JGI-PGF)"/>
            <person name="Walter F."/>
            <person name="Albersmeier A."/>
            <person name="Kalinowski J."/>
            <person name="Ruckert C."/>
        </authorList>
    </citation>
    <scope>NUCLEOTIDE SEQUENCE</scope>
    <source>
        <strain evidence="7">CGMCC 1.12813</strain>
    </source>
</reference>
<dbReference type="RefSeq" id="WP_188509084.1">
    <property type="nucleotide sequence ID" value="NZ_BMGB01000001.1"/>
</dbReference>
<feature type="transmembrane region" description="Helical" evidence="5">
    <location>
        <begin position="149"/>
        <end position="170"/>
    </location>
</feature>
<name>A0A916WFH9_9MICO</name>
<keyword evidence="4 5" id="KW-0472">Membrane</keyword>
<protein>
    <recommendedName>
        <fullName evidence="6">Integral membrane bound transporter domain-containing protein</fullName>
    </recommendedName>
</protein>
<feature type="domain" description="Integral membrane bound transporter" evidence="6">
    <location>
        <begin position="206"/>
        <end position="332"/>
    </location>
</feature>
<sequence>MTFRSDLRSIVELRPSPPRLYVAIQAAVAIGIPTVGFALAGSPELGLLASSGAFLALYLTTRSRGDRARRLPLLALGFLAASALGIAASGSLVLGLLVLFVVAAVSSVLCLGLDVGPPGALFFVLVAGVSGHVAGPAELGGGGVDGWLVLGMLALGLVIAYLVVLAPLVLPRVRAADARVRNEPLRFDFDETTRIILVRLIVATAIAVVVAAPLGIHRSYWVLVAVVAILQNGHRLRLTALRGVHRVLGTLVGLGLFALVSLVNPTGVWLGLLLMALQFVVELVVIRNYGLALVFITPLALTIAAQAGTAAVDVIVTERFFDTLLGAAIATAVLLAALGLMRWRARNPA</sequence>
<accession>A0A916WFH9</accession>
<evidence type="ECO:0000259" key="6">
    <source>
        <dbReference type="Pfam" id="PF13515"/>
    </source>
</evidence>
<evidence type="ECO:0000313" key="8">
    <source>
        <dbReference type="Proteomes" id="UP000606922"/>
    </source>
</evidence>
<evidence type="ECO:0000256" key="1">
    <source>
        <dbReference type="ARBA" id="ARBA00004141"/>
    </source>
</evidence>
<reference evidence="7" key="2">
    <citation type="submission" date="2020-09" db="EMBL/GenBank/DDBJ databases">
        <authorList>
            <person name="Sun Q."/>
            <person name="Zhou Y."/>
        </authorList>
    </citation>
    <scope>NUCLEOTIDE SEQUENCE</scope>
    <source>
        <strain evidence="7">CGMCC 1.12813</strain>
    </source>
</reference>
<organism evidence="7 8">
    <name type="scientific">Conyzicola nivalis</name>
    <dbReference type="NCBI Taxonomy" id="1477021"/>
    <lineage>
        <taxon>Bacteria</taxon>
        <taxon>Bacillati</taxon>
        <taxon>Actinomycetota</taxon>
        <taxon>Actinomycetes</taxon>
        <taxon>Micrococcales</taxon>
        <taxon>Microbacteriaceae</taxon>
        <taxon>Conyzicola</taxon>
    </lineage>
</organism>
<dbReference type="GO" id="GO:0016020">
    <property type="term" value="C:membrane"/>
    <property type="evidence" value="ECO:0007669"/>
    <property type="project" value="UniProtKB-SubCell"/>
</dbReference>